<accession>A0A1Y5F7D7</accession>
<name>A0A1Y5F7D7_9BACT</name>
<gene>
    <name evidence="5" type="ORF">A9Q84_18510</name>
</gene>
<feature type="domain" description="Glycosyltransferase 2-like" evidence="4">
    <location>
        <begin position="9"/>
        <end position="172"/>
    </location>
</feature>
<dbReference type="FunFam" id="3.90.550.10:FF:000122">
    <property type="entry name" value="Dolichol-phosphate mannosyltransferase subunit 1"/>
    <property type="match status" value="1"/>
</dbReference>
<dbReference type="InterPro" id="IPR039528">
    <property type="entry name" value="DPM1-like"/>
</dbReference>
<dbReference type="GO" id="GO:0016020">
    <property type="term" value="C:membrane"/>
    <property type="evidence" value="ECO:0007669"/>
    <property type="project" value="GOC"/>
</dbReference>
<dbReference type="EMBL" id="MAAO01000015">
    <property type="protein sequence ID" value="OUR93467.1"/>
    <property type="molecule type" value="Genomic_DNA"/>
</dbReference>
<dbReference type="InterPro" id="IPR029044">
    <property type="entry name" value="Nucleotide-diphossugar_trans"/>
</dbReference>
<proteinExistence type="inferred from homology"/>
<dbReference type="Proteomes" id="UP000196531">
    <property type="component" value="Unassembled WGS sequence"/>
</dbReference>
<evidence type="ECO:0000313" key="6">
    <source>
        <dbReference type="Proteomes" id="UP000196531"/>
    </source>
</evidence>
<dbReference type="CDD" id="cd06442">
    <property type="entry name" value="DPM1_like"/>
    <property type="match status" value="1"/>
</dbReference>
<evidence type="ECO:0000259" key="4">
    <source>
        <dbReference type="Pfam" id="PF00535"/>
    </source>
</evidence>
<protein>
    <submittedName>
        <fullName evidence="5">Dolichyl-phosphate beta-D-mannosyltransferase</fullName>
    </submittedName>
</protein>
<dbReference type="SUPFAM" id="SSF53448">
    <property type="entry name" value="Nucleotide-diphospho-sugar transferases"/>
    <property type="match status" value="1"/>
</dbReference>
<keyword evidence="2 5" id="KW-0328">Glycosyltransferase</keyword>
<evidence type="ECO:0000313" key="5">
    <source>
        <dbReference type="EMBL" id="OUR93467.1"/>
    </source>
</evidence>
<reference evidence="6" key="1">
    <citation type="journal article" date="2017" name="Proc. Natl. Acad. Sci. U.S.A.">
        <title>Simulation of Deepwater Horizon oil plume reveals substrate specialization within a complex community of hydrocarbon-degraders.</title>
        <authorList>
            <person name="Hu P."/>
            <person name="Dubinsky E.A."/>
            <person name="Probst A.J."/>
            <person name="Wang J."/>
            <person name="Sieber C.M.K."/>
            <person name="Tom L.M."/>
            <person name="Gardinali P."/>
            <person name="Banfield J.F."/>
            <person name="Atlas R.M."/>
            <person name="Andersen G.L."/>
        </authorList>
    </citation>
    <scope>NUCLEOTIDE SEQUENCE [LARGE SCALE GENOMIC DNA]</scope>
</reference>
<dbReference type="InterPro" id="IPR001173">
    <property type="entry name" value="Glyco_trans_2-like"/>
</dbReference>
<dbReference type="AlphaFoldDB" id="A0A1Y5F7D7"/>
<dbReference type="Gene3D" id="3.90.550.10">
    <property type="entry name" value="Spore Coat Polysaccharide Biosynthesis Protein SpsA, Chain A"/>
    <property type="match status" value="1"/>
</dbReference>
<evidence type="ECO:0000256" key="1">
    <source>
        <dbReference type="ARBA" id="ARBA00006739"/>
    </source>
</evidence>
<keyword evidence="3 5" id="KW-0808">Transferase</keyword>
<dbReference type="Pfam" id="PF00535">
    <property type="entry name" value="Glycos_transf_2"/>
    <property type="match status" value="1"/>
</dbReference>
<dbReference type="PANTHER" id="PTHR43398:SF1">
    <property type="entry name" value="DOLICHOL-PHOSPHATE MANNOSYLTRANSFERASE SUBUNIT 1"/>
    <property type="match status" value="1"/>
</dbReference>
<dbReference type="PANTHER" id="PTHR43398">
    <property type="entry name" value="DOLICHOL-PHOSPHATE MANNOSYLTRANSFERASE SUBUNIT 1"/>
    <property type="match status" value="1"/>
</dbReference>
<dbReference type="GO" id="GO:0009247">
    <property type="term" value="P:glycolipid biosynthetic process"/>
    <property type="evidence" value="ECO:0007669"/>
    <property type="project" value="TreeGrafter"/>
</dbReference>
<organism evidence="5 6">
    <name type="scientific">Halobacteriovorax marinus</name>
    <dbReference type="NCBI Taxonomy" id="97084"/>
    <lineage>
        <taxon>Bacteria</taxon>
        <taxon>Pseudomonadati</taxon>
        <taxon>Bdellovibrionota</taxon>
        <taxon>Bacteriovoracia</taxon>
        <taxon>Bacteriovoracales</taxon>
        <taxon>Halobacteriovoraceae</taxon>
        <taxon>Halobacteriovorax</taxon>
    </lineage>
</organism>
<sequence>MLPFDKTLIIIPTFNEIDNIERMITTLFDLHKGVSLLIIEDGSPDGTAAVVKKYQEKFTDNLHMIERTGKLGLGTAYVTGFKWALERDYQFVFEMDCDFSHDPNQVPDLLEAAQSSDLVIGSRYIGGIRIINWPFRRLLLSYLASIYTRFVTGIPVFDTTGGFKCFTRKALSSLNLDNIISKGYIFQLELNYKVWAQGLTVKEVPITFYERRDGESKMAGGIIFEALFSVVRLRFHKMLGILNK</sequence>
<comment type="caution">
    <text evidence="5">The sequence shown here is derived from an EMBL/GenBank/DDBJ whole genome shotgun (WGS) entry which is preliminary data.</text>
</comment>
<evidence type="ECO:0000256" key="3">
    <source>
        <dbReference type="ARBA" id="ARBA00022679"/>
    </source>
</evidence>
<evidence type="ECO:0000256" key="2">
    <source>
        <dbReference type="ARBA" id="ARBA00022676"/>
    </source>
</evidence>
<dbReference type="GO" id="GO:0004582">
    <property type="term" value="F:dolichyl-phosphate beta-D-mannosyltransferase activity"/>
    <property type="evidence" value="ECO:0007669"/>
    <property type="project" value="InterPro"/>
</dbReference>
<comment type="similarity">
    <text evidence="1">Belongs to the glycosyltransferase 2 family.</text>
</comment>